<protein>
    <submittedName>
        <fullName evidence="2">Uncharacterized protein</fullName>
    </submittedName>
</protein>
<organism evidence="2 3">
    <name type="scientific">Streptomyces roseochromogenus subsp. oscitans DS 12.976</name>
    <dbReference type="NCBI Taxonomy" id="1352936"/>
    <lineage>
        <taxon>Bacteria</taxon>
        <taxon>Bacillati</taxon>
        <taxon>Actinomycetota</taxon>
        <taxon>Actinomycetes</taxon>
        <taxon>Kitasatosporales</taxon>
        <taxon>Streptomycetaceae</taxon>
        <taxon>Streptomyces</taxon>
    </lineage>
</organism>
<dbReference type="RefSeq" id="WP_023554006.1">
    <property type="nucleotide sequence ID" value="NZ_CM002286.1"/>
</dbReference>
<dbReference type="GO" id="GO:0006352">
    <property type="term" value="P:DNA-templated transcription initiation"/>
    <property type="evidence" value="ECO:0007669"/>
    <property type="project" value="InterPro"/>
</dbReference>
<evidence type="ECO:0000256" key="1">
    <source>
        <dbReference type="SAM" id="MobiDB-lite"/>
    </source>
</evidence>
<dbReference type="PATRIC" id="fig|1352936.5.peg.9518"/>
<dbReference type="InterPro" id="IPR013325">
    <property type="entry name" value="RNA_pol_sigma_r2"/>
</dbReference>
<evidence type="ECO:0000313" key="3">
    <source>
        <dbReference type="Proteomes" id="UP000017984"/>
    </source>
</evidence>
<proteinExistence type="predicted"/>
<accession>V6JE16</accession>
<dbReference type="OrthoDB" id="5143780at2"/>
<keyword evidence="2" id="KW-0614">Plasmid</keyword>
<feature type="region of interest" description="Disordered" evidence="1">
    <location>
        <begin position="237"/>
        <end position="258"/>
    </location>
</feature>
<dbReference type="Proteomes" id="UP000017984">
    <property type="component" value="Plasmid pSros1"/>
</dbReference>
<name>V6JE16_STRRC</name>
<sequence>MDAAWDVSVFSRLNIEWEWVCAQNGNAQRVRGWLVGAGVLDAAEAPEDLGALLDVLEERSRREGHPFSDVWLGLLLQRAGEGEELAARVVVQAMLPAAVRMAARSVRTGEEFSEIYQVVAAALWQAVRSYPAQRAAWQVARHLRLEMWHHTSRDLKREFASSGAPLDERMAAGLTADCDPVAEAHAGLLEAAAAEAGLVGGVDRARGELVELLVWALDQKVLTRDAAAAIADHYREDGPDDRTAARTAGMSPAAVRQRRSRAVRQLRDAAPRWAVAA</sequence>
<geneLocation type="plasmid" evidence="2 3">
    <name>pSros1</name>
</geneLocation>
<dbReference type="HOGENOM" id="CLU_976317_0_0_11"/>
<reference evidence="2 3" key="1">
    <citation type="journal article" date="2014" name="Genome Announc.">
        <title>Draft Genome Sequence of Streptomyces roseochromogenes subsp. oscitans DS 12.976, Producer of the Aminocoumarin Antibiotic Clorobiocin.</title>
        <authorList>
            <person name="Ruckert C."/>
            <person name="Kalinowski J."/>
            <person name="Heide L."/>
            <person name="Apel A.K."/>
        </authorList>
    </citation>
    <scope>NUCLEOTIDE SEQUENCE [LARGE SCALE GENOMIC DNA]</scope>
    <source>
        <strain evidence="2 3">DS 12.976</strain>
        <plasmid evidence="2">pSros1</plasmid>
    </source>
</reference>
<evidence type="ECO:0000313" key="2">
    <source>
        <dbReference type="EMBL" id="EST18075.1"/>
    </source>
</evidence>
<gene>
    <name evidence="2" type="ORF">M878_45770</name>
</gene>
<dbReference type="SUPFAM" id="SSF88946">
    <property type="entry name" value="Sigma2 domain of RNA polymerase sigma factors"/>
    <property type="match status" value="1"/>
</dbReference>
<dbReference type="AlphaFoldDB" id="V6JE16"/>
<comment type="caution">
    <text evidence="2">The sequence shown here is derived from an EMBL/GenBank/DDBJ whole genome shotgun (WGS) entry which is preliminary data.</text>
</comment>
<dbReference type="GO" id="GO:0003700">
    <property type="term" value="F:DNA-binding transcription factor activity"/>
    <property type="evidence" value="ECO:0007669"/>
    <property type="project" value="InterPro"/>
</dbReference>
<keyword evidence="3" id="KW-1185">Reference proteome</keyword>
<dbReference type="EMBL" id="AWQX01000398">
    <property type="protein sequence ID" value="EST18075.1"/>
    <property type="molecule type" value="Genomic_DNA"/>
</dbReference>